<comment type="caution">
    <text evidence="3">The sequence shown here is derived from an EMBL/GenBank/DDBJ whole genome shotgun (WGS) entry which is preliminary data.</text>
</comment>
<dbReference type="Pfam" id="PF07596">
    <property type="entry name" value="SBP_bac_10"/>
    <property type="match status" value="1"/>
</dbReference>
<keyword evidence="1" id="KW-0472">Membrane</keyword>
<reference evidence="3 4" key="1">
    <citation type="submission" date="2020-07" db="EMBL/GenBank/DDBJ databases">
        <title>Thermogemmata thermophila gen. nov., sp. nov., a novel moderate thermophilic planctomycete from a Kamchatka hot spring.</title>
        <authorList>
            <person name="Elcheninov A.G."/>
            <person name="Podosokorskaya O.A."/>
            <person name="Kovaleva O.L."/>
            <person name="Novikov A."/>
            <person name="Bonch-Osmolovskaya E.A."/>
            <person name="Toshchakov S.V."/>
            <person name="Kublanov I.V."/>
        </authorList>
    </citation>
    <scope>NUCLEOTIDE SEQUENCE [LARGE SCALE GENOMIC DNA]</scope>
    <source>
        <strain evidence="3 4">2918</strain>
    </source>
</reference>
<dbReference type="EMBL" id="JACEFB010000013">
    <property type="protein sequence ID" value="MBA2227362.1"/>
    <property type="molecule type" value="Genomic_DNA"/>
</dbReference>
<dbReference type="SUPFAM" id="SSF54523">
    <property type="entry name" value="Pili subunits"/>
    <property type="match status" value="1"/>
</dbReference>
<dbReference type="Proteomes" id="UP000542342">
    <property type="component" value="Unassembled WGS sequence"/>
</dbReference>
<gene>
    <name evidence="3" type="ORF">H0921_14470</name>
</gene>
<dbReference type="Pfam" id="PF07963">
    <property type="entry name" value="N_methyl"/>
    <property type="match status" value="1"/>
</dbReference>
<evidence type="ECO:0000313" key="4">
    <source>
        <dbReference type="Proteomes" id="UP000542342"/>
    </source>
</evidence>
<dbReference type="Gene3D" id="3.30.700.10">
    <property type="entry name" value="Glycoprotein, Type 4 Pilin"/>
    <property type="match status" value="1"/>
</dbReference>
<evidence type="ECO:0000313" key="3">
    <source>
        <dbReference type="EMBL" id="MBA2227362.1"/>
    </source>
</evidence>
<accession>A0A7V9AD23</accession>
<dbReference type="PANTHER" id="PTHR30093:SF2">
    <property type="entry name" value="TYPE II SECRETION SYSTEM PROTEIN H"/>
    <property type="match status" value="1"/>
</dbReference>
<feature type="transmembrane region" description="Helical" evidence="1">
    <location>
        <begin position="21"/>
        <end position="44"/>
    </location>
</feature>
<keyword evidence="1" id="KW-1133">Transmembrane helix</keyword>
<keyword evidence="1" id="KW-0812">Transmembrane</keyword>
<protein>
    <submittedName>
        <fullName evidence="3">DUF1559 domain-containing protein</fullName>
    </submittedName>
</protein>
<dbReference type="PANTHER" id="PTHR30093">
    <property type="entry name" value="GENERAL SECRETION PATHWAY PROTEIN G"/>
    <property type="match status" value="1"/>
</dbReference>
<evidence type="ECO:0000256" key="1">
    <source>
        <dbReference type="SAM" id="Phobius"/>
    </source>
</evidence>
<dbReference type="InterPro" id="IPR011453">
    <property type="entry name" value="DUF1559"/>
</dbReference>
<dbReference type="RefSeq" id="WP_194539224.1">
    <property type="nucleotide sequence ID" value="NZ_JACEFB010000013.1"/>
</dbReference>
<dbReference type="InterPro" id="IPR045584">
    <property type="entry name" value="Pilin-like"/>
</dbReference>
<organism evidence="3 4">
    <name type="scientific">Thermogemmata fonticola</name>
    <dbReference type="NCBI Taxonomy" id="2755323"/>
    <lineage>
        <taxon>Bacteria</taxon>
        <taxon>Pseudomonadati</taxon>
        <taxon>Planctomycetota</taxon>
        <taxon>Planctomycetia</taxon>
        <taxon>Gemmatales</taxon>
        <taxon>Gemmataceae</taxon>
        <taxon>Thermogemmata</taxon>
    </lineage>
</organism>
<dbReference type="PROSITE" id="PS00409">
    <property type="entry name" value="PROKAR_NTER_METHYL"/>
    <property type="match status" value="1"/>
</dbReference>
<dbReference type="NCBIfam" id="TIGR02532">
    <property type="entry name" value="IV_pilin_GFxxxE"/>
    <property type="match status" value="1"/>
</dbReference>
<sequence length="341" mass="36345">MPKRQGRGVCCRWATPTRSGFTLIELLVVIAIIAILIGLLLPAVQKVRDAAARIKCQNNLKQIGLALHNYECARQAFPSAYLIQQWPGEGGTVPPGHFRWSALAQLTPYLEQTNVYNALDLTVPLFGGPLSNPPYSVFPQNRAAVAAIVPTFLCPSDPANVPVVQGRGPSNYVACAGSVPDATVGDGIFYANSKVKPTDVRDGLSNTAAFSESSLGPGGADVTSATPPDYRTWYRMLGTADTYSDAACSSAGPWRPTRNSTWADGALPTGLYNHILPPNSTIPDCIRHSNPGRKAARSFHANGVNLLLGDGSVRFVTNSISLPTWMAVATRAGGEVISNDW</sequence>
<dbReference type="InterPro" id="IPR012902">
    <property type="entry name" value="N_methyl_site"/>
</dbReference>
<name>A0A7V9AD23_9BACT</name>
<feature type="domain" description="DUF1559" evidence="2">
    <location>
        <begin position="45"/>
        <end position="320"/>
    </location>
</feature>
<proteinExistence type="predicted"/>
<evidence type="ECO:0000259" key="2">
    <source>
        <dbReference type="Pfam" id="PF07596"/>
    </source>
</evidence>
<dbReference type="NCBIfam" id="TIGR04294">
    <property type="entry name" value="pre_pil_HX9DG"/>
    <property type="match status" value="1"/>
</dbReference>
<dbReference type="InterPro" id="IPR027558">
    <property type="entry name" value="Pre_pil_HX9DG_C"/>
</dbReference>
<keyword evidence="4" id="KW-1185">Reference proteome</keyword>
<dbReference type="AlphaFoldDB" id="A0A7V9AD23"/>